<dbReference type="Gene3D" id="1.25.40.10">
    <property type="entry name" value="Tetratricopeptide repeat domain"/>
    <property type="match status" value="1"/>
</dbReference>
<dbReference type="PROSITE" id="PS50005">
    <property type="entry name" value="TPR"/>
    <property type="match status" value="1"/>
</dbReference>
<sequence>MLPKINNSIILFCFIFSQTIDMALSQEVEPQTDVKTIYQLLQNGRDLEARQLIEKLPDSAPALALWGQYYLTKGELDSAIAYFEKSLTQSNSTSTKVDLGYALWRKYLANLKLIKRLEGILIPAQLAQLPAEKLKTSALENWQSALQSSSTSSLDRAKASIYLATADPQYLKLAEQSVTALVDNETKVPFLLKLFSLSKDKKWLELALKLPSDRRTKSYIYYKLGRLEKAILIAEAIPAPDLQWRYLWGMAKTFPEGNLHRENYVSLAVSAVESFRPQSAIFNEARLEIEEEVQPVYQELARISLAKNQIDRGLEVMKSLKITQLQDFFQDDCFEFVEVAKSTEPGTVRIQTLATEKETYLVLEGDNLKKAVRVPINRSELVQLAREFRGKLQNIATDDYVIPSAKLYNLLIRPILPDLKGVKSLVFVSDFPLNLFPYAALYDGDKFLVEDYAISYSAGLEVENAKNPPGSATLLASISEPPQPWDRLPYASAEVETVSGLLKGTPQKNLKFADFKRQLQSESVGTVHLASHIQIAGNIARSQVVFADGAVSLSQLEQVLSDRTNVLDLLVLSGCDTGIGDSRSVLGLAGIAIKNNVNQVLASLWAVNDGDTAKLMEAFYQYRLQGMSEDLALQNAQISLIKSQSGDFTASGWSSFILVKK</sequence>
<dbReference type="SUPFAM" id="SSF48452">
    <property type="entry name" value="TPR-like"/>
    <property type="match status" value="1"/>
</dbReference>
<gene>
    <name evidence="3" type="ORF">C7B64_18700</name>
</gene>
<evidence type="ECO:0000256" key="1">
    <source>
        <dbReference type="PROSITE-ProRule" id="PRU00339"/>
    </source>
</evidence>
<feature type="repeat" description="TPR" evidence="1">
    <location>
        <begin position="60"/>
        <end position="93"/>
    </location>
</feature>
<dbReference type="InterPro" id="IPR024983">
    <property type="entry name" value="CHAT_dom"/>
</dbReference>
<evidence type="ECO:0000259" key="2">
    <source>
        <dbReference type="Pfam" id="PF12770"/>
    </source>
</evidence>
<accession>A0A2T1BZM2</accession>
<dbReference type="AlphaFoldDB" id="A0A2T1BZM2"/>
<dbReference type="Pfam" id="PF13181">
    <property type="entry name" value="TPR_8"/>
    <property type="match status" value="1"/>
</dbReference>
<dbReference type="InterPro" id="IPR011990">
    <property type="entry name" value="TPR-like_helical_dom_sf"/>
</dbReference>
<protein>
    <recommendedName>
        <fullName evidence="2">CHAT domain-containing protein</fullName>
    </recommendedName>
</protein>
<feature type="domain" description="CHAT" evidence="2">
    <location>
        <begin position="403"/>
        <end position="659"/>
    </location>
</feature>
<dbReference type="InterPro" id="IPR019734">
    <property type="entry name" value="TPR_rpt"/>
</dbReference>
<dbReference type="Pfam" id="PF12770">
    <property type="entry name" value="CHAT"/>
    <property type="match status" value="1"/>
</dbReference>
<evidence type="ECO:0000313" key="3">
    <source>
        <dbReference type="EMBL" id="PSB01367.1"/>
    </source>
</evidence>
<proteinExistence type="predicted"/>
<comment type="caution">
    <text evidence="3">The sequence shown here is derived from an EMBL/GenBank/DDBJ whole genome shotgun (WGS) entry which is preliminary data.</text>
</comment>
<dbReference type="PANTHER" id="PTHR10098">
    <property type="entry name" value="RAPSYN-RELATED"/>
    <property type="match status" value="1"/>
</dbReference>
<dbReference type="Proteomes" id="UP000238762">
    <property type="component" value="Unassembled WGS sequence"/>
</dbReference>
<dbReference type="EMBL" id="PVWJ01000112">
    <property type="protein sequence ID" value="PSB01367.1"/>
    <property type="molecule type" value="Genomic_DNA"/>
</dbReference>
<dbReference type="OrthoDB" id="446317at2"/>
<evidence type="ECO:0000313" key="4">
    <source>
        <dbReference type="Proteomes" id="UP000238762"/>
    </source>
</evidence>
<reference evidence="3 4" key="2">
    <citation type="submission" date="2018-03" db="EMBL/GenBank/DDBJ databases">
        <title>The ancient ancestry and fast evolution of plastids.</title>
        <authorList>
            <person name="Moore K.R."/>
            <person name="Magnabosco C."/>
            <person name="Momper L."/>
            <person name="Gold D.A."/>
            <person name="Bosak T."/>
            <person name="Fournier G.P."/>
        </authorList>
    </citation>
    <scope>NUCLEOTIDE SEQUENCE [LARGE SCALE GENOMIC DNA]</scope>
    <source>
        <strain evidence="3 4">CCAP 1448/3</strain>
    </source>
</reference>
<name>A0A2T1BZM2_9CYAN</name>
<keyword evidence="1" id="KW-0802">TPR repeat</keyword>
<reference evidence="3 4" key="1">
    <citation type="submission" date="2018-02" db="EMBL/GenBank/DDBJ databases">
        <authorList>
            <person name="Cohen D.B."/>
            <person name="Kent A.D."/>
        </authorList>
    </citation>
    <scope>NUCLEOTIDE SEQUENCE [LARGE SCALE GENOMIC DNA]</scope>
    <source>
        <strain evidence="3 4">CCAP 1448/3</strain>
    </source>
</reference>
<keyword evidence="4" id="KW-1185">Reference proteome</keyword>
<organism evidence="3 4">
    <name type="scientific">Merismopedia glauca CCAP 1448/3</name>
    <dbReference type="NCBI Taxonomy" id="1296344"/>
    <lineage>
        <taxon>Bacteria</taxon>
        <taxon>Bacillati</taxon>
        <taxon>Cyanobacteriota</taxon>
        <taxon>Cyanophyceae</taxon>
        <taxon>Synechococcales</taxon>
        <taxon>Merismopediaceae</taxon>
        <taxon>Merismopedia</taxon>
    </lineage>
</organism>